<comment type="caution">
    <text evidence="1">The sequence shown here is derived from an EMBL/GenBank/DDBJ whole genome shotgun (WGS) entry which is preliminary data.</text>
</comment>
<reference evidence="2" key="1">
    <citation type="journal article" date="2024" name="Toxins">
        <title>Genome Sequence Analysis of Native Xenorhabdus Strains Isolated from Entomopathogenic Nematodes in Argentina.</title>
        <authorList>
            <person name="Palma L."/>
            <person name="Frizzo L."/>
            <person name="Kaiser S."/>
            <person name="Berry C."/>
            <person name="Caballero P."/>
            <person name="Bode H.B."/>
            <person name="Del Valle E.E."/>
        </authorList>
    </citation>
    <scope>NUCLEOTIDE SEQUENCE [LARGE SCALE GENOMIC DNA]</scope>
    <source>
        <strain evidence="2">Reich</strain>
    </source>
</reference>
<keyword evidence="2" id="KW-1185">Reference proteome</keyword>
<gene>
    <name evidence="1" type="ORF">FE394_06165</name>
</gene>
<name>A0ABU4SJF7_9GAMM</name>
<accession>A0ABU4SJF7</accession>
<organism evidence="1 2">
    <name type="scientific">Xenorhabdus littoralis</name>
    <dbReference type="NCBI Taxonomy" id="2582835"/>
    <lineage>
        <taxon>Bacteria</taxon>
        <taxon>Pseudomonadati</taxon>
        <taxon>Pseudomonadota</taxon>
        <taxon>Gammaproteobacteria</taxon>
        <taxon>Enterobacterales</taxon>
        <taxon>Morganellaceae</taxon>
        <taxon>Xenorhabdus</taxon>
    </lineage>
</organism>
<proteinExistence type="predicted"/>
<sequence>MKESREETSHRDFIRAEREVGREWHGFSPNMNELTYFPNGAIPSGYNRYPCLKLKFRNDTLLELTYCTAPRNSAGLTNLFGFLGTTSSNPPHEVTLFTQNRPWLPLHIAIGSESQYYNSIRKAVDSVLEYWHW</sequence>
<dbReference type="Proteomes" id="UP001271640">
    <property type="component" value="Unassembled WGS sequence"/>
</dbReference>
<dbReference type="EMBL" id="VCDP01000021">
    <property type="protein sequence ID" value="MDX7998787.1"/>
    <property type="molecule type" value="Genomic_DNA"/>
</dbReference>
<protein>
    <submittedName>
        <fullName evidence="1">Uncharacterized protein</fullName>
    </submittedName>
</protein>
<evidence type="ECO:0000313" key="1">
    <source>
        <dbReference type="EMBL" id="MDX7998787.1"/>
    </source>
</evidence>
<evidence type="ECO:0000313" key="2">
    <source>
        <dbReference type="Proteomes" id="UP001271640"/>
    </source>
</evidence>
<dbReference type="RefSeq" id="WP_319925530.1">
    <property type="nucleotide sequence ID" value="NZ_VCDP01000021.1"/>
</dbReference>